<name>A0ABR9SKF6_9BURK</name>
<proteinExistence type="predicted"/>
<keyword evidence="2" id="KW-1185">Reference proteome</keyword>
<gene>
    <name evidence="1" type="ORF">IM725_19975</name>
</gene>
<dbReference type="EMBL" id="JADDOJ010000171">
    <property type="protein sequence ID" value="MBE7942848.1"/>
    <property type="molecule type" value="Genomic_DNA"/>
</dbReference>
<evidence type="ECO:0000313" key="1">
    <source>
        <dbReference type="EMBL" id="MBE7942848.1"/>
    </source>
</evidence>
<accession>A0ABR9SKF6</accession>
<dbReference type="Proteomes" id="UP000715965">
    <property type="component" value="Unassembled WGS sequence"/>
</dbReference>
<reference evidence="1 2" key="1">
    <citation type="submission" date="2020-10" db="EMBL/GenBank/DDBJ databases">
        <title>Draft genome of Ramlibacter aquaticus LMG 30558.</title>
        <authorList>
            <person name="Props R."/>
        </authorList>
    </citation>
    <scope>NUCLEOTIDE SEQUENCE [LARGE SCALE GENOMIC DNA]</scope>
    <source>
        <strain evidence="1 2">LMG 30558</strain>
    </source>
</reference>
<sequence length="56" mass="6565">MCEVLEVSPSAYFSWEATSRRPGPRRNVSDEALLAHIWAIHEQLRGEYGWPRMHKL</sequence>
<protein>
    <submittedName>
        <fullName evidence="1">Transposase</fullName>
    </submittedName>
</protein>
<evidence type="ECO:0000313" key="2">
    <source>
        <dbReference type="Proteomes" id="UP000715965"/>
    </source>
</evidence>
<organism evidence="1 2">
    <name type="scientific">Ramlibacter aquaticus</name>
    <dbReference type="NCBI Taxonomy" id="2780094"/>
    <lineage>
        <taxon>Bacteria</taxon>
        <taxon>Pseudomonadati</taxon>
        <taxon>Pseudomonadota</taxon>
        <taxon>Betaproteobacteria</taxon>
        <taxon>Burkholderiales</taxon>
        <taxon>Comamonadaceae</taxon>
        <taxon>Ramlibacter</taxon>
    </lineage>
</organism>
<comment type="caution">
    <text evidence="1">The sequence shown here is derived from an EMBL/GenBank/DDBJ whole genome shotgun (WGS) entry which is preliminary data.</text>
</comment>